<keyword evidence="2" id="KW-1185">Reference proteome</keyword>
<dbReference type="RefSeq" id="WP_228053876.1">
    <property type="nucleotide sequence ID" value="NZ_BJHV01000001.1"/>
</dbReference>
<dbReference type="Proteomes" id="UP000299290">
    <property type="component" value="Unassembled WGS sequence"/>
</dbReference>
<accession>A0A4D4KPP2</accession>
<protein>
    <submittedName>
        <fullName evidence="1">Uncharacterized protein</fullName>
    </submittedName>
</protein>
<proteinExistence type="predicted"/>
<evidence type="ECO:0000313" key="2">
    <source>
        <dbReference type="Proteomes" id="UP000299290"/>
    </source>
</evidence>
<comment type="caution">
    <text evidence="1">The sequence shown here is derived from an EMBL/GenBank/DDBJ whole genome shotgun (WGS) entry which is preliminary data.</text>
</comment>
<organism evidence="1 2">
    <name type="scientific">Streptomyces antimycoticus</name>
    <dbReference type="NCBI Taxonomy" id="68175"/>
    <lineage>
        <taxon>Bacteria</taxon>
        <taxon>Bacillati</taxon>
        <taxon>Actinomycetota</taxon>
        <taxon>Actinomycetes</taxon>
        <taxon>Kitasatosporales</taxon>
        <taxon>Streptomycetaceae</taxon>
        <taxon>Streptomyces</taxon>
        <taxon>Streptomyces violaceusniger group</taxon>
    </lineage>
</organism>
<evidence type="ECO:0000313" key="1">
    <source>
        <dbReference type="EMBL" id="GDY48866.1"/>
    </source>
</evidence>
<name>A0A4D4KPP2_9ACTN</name>
<reference evidence="1 2" key="1">
    <citation type="journal article" date="2020" name="Int. J. Syst. Evol. Microbiol.">
        <title>Reclassification of Streptomyces castelarensis and Streptomyces sporoclivatus as later heterotypic synonyms of Streptomyces antimycoticus.</title>
        <authorList>
            <person name="Komaki H."/>
            <person name="Tamura T."/>
        </authorList>
    </citation>
    <scope>NUCLEOTIDE SEQUENCE [LARGE SCALE GENOMIC DNA]</scope>
    <source>
        <strain evidence="1 2">NBRC 12839</strain>
    </source>
</reference>
<dbReference type="EMBL" id="BJHV01000001">
    <property type="protein sequence ID" value="GDY48866.1"/>
    <property type="molecule type" value="Genomic_DNA"/>
</dbReference>
<gene>
    <name evidence="1" type="ORF">SANT12839_097480</name>
</gene>
<sequence>MVYAQNAARGRQEATVALSRRFRGIKVLRGPLPVTATGFSTGFFQKAHVQTLAGIPAVNGYAFRLAAVRAA</sequence>
<dbReference type="AlphaFoldDB" id="A0A4D4KPP2"/>